<evidence type="ECO:0000256" key="3">
    <source>
        <dbReference type="SAM" id="MobiDB-lite"/>
    </source>
</evidence>
<dbReference type="Proteomes" id="UP001174932">
    <property type="component" value="Unassembled WGS sequence"/>
</dbReference>
<dbReference type="InterPro" id="IPR050557">
    <property type="entry name" value="RTX_toxin/Mannuronan_C5-epim"/>
</dbReference>
<dbReference type="PANTHER" id="PTHR38340:SF1">
    <property type="entry name" value="S-LAYER PROTEIN"/>
    <property type="match status" value="1"/>
</dbReference>
<gene>
    <name evidence="4" type="ORF">Q4481_06880</name>
</gene>
<dbReference type="InterPro" id="IPR011049">
    <property type="entry name" value="Serralysin-like_metalloprot_C"/>
</dbReference>
<accession>A0ABT8YJ10</accession>
<dbReference type="InterPro" id="IPR018511">
    <property type="entry name" value="Hemolysin-typ_Ca-bd_CS"/>
</dbReference>
<feature type="region of interest" description="Disordered" evidence="3">
    <location>
        <begin position="1"/>
        <end position="21"/>
    </location>
</feature>
<evidence type="ECO:0000256" key="2">
    <source>
        <dbReference type="ARBA" id="ARBA00022525"/>
    </source>
</evidence>
<dbReference type="RefSeq" id="WP_304375589.1">
    <property type="nucleotide sequence ID" value="NZ_JAUOZU010000006.1"/>
</dbReference>
<sequence length="156" mass="15954">MAIKQGDGGNNRLVGTGNSDKIDGKGGNDTIFGLGGDDILEGAAGNDKIYGGAGADKLEGGSGNDILDGGVGNNKLEGGFGDDTFLFSGGTTKIDDFGIGDDTLRIDDALGVSSFKQLVALATSSNEDLVFDFGGAKLFLDNMRLSDLKASDVEFF</sequence>
<reference evidence="4" key="1">
    <citation type="journal article" date="2015" name="Int. J. Syst. Evol. Microbiol.">
        <title>Rhizobium alvei sp. nov., isolated from a freshwater river.</title>
        <authorList>
            <person name="Sheu S.Y."/>
            <person name="Huang H.W."/>
            <person name="Young C.C."/>
            <person name="Chen W.M."/>
        </authorList>
    </citation>
    <scope>NUCLEOTIDE SEQUENCE</scope>
    <source>
        <strain evidence="4">TNR-22</strain>
    </source>
</reference>
<dbReference type="EMBL" id="JAUOZU010000006">
    <property type="protein sequence ID" value="MDO6963675.1"/>
    <property type="molecule type" value="Genomic_DNA"/>
</dbReference>
<reference evidence="4" key="2">
    <citation type="submission" date="2023-07" db="EMBL/GenBank/DDBJ databases">
        <authorList>
            <person name="Shen H."/>
        </authorList>
    </citation>
    <scope>NUCLEOTIDE SEQUENCE</scope>
    <source>
        <strain evidence="4">TNR-22</strain>
    </source>
</reference>
<name>A0ABT8YJ10_9HYPH</name>
<dbReference type="PANTHER" id="PTHR38340">
    <property type="entry name" value="S-LAYER PROTEIN"/>
    <property type="match status" value="1"/>
</dbReference>
<dbReference type="PRINTS" id="PR00313">
    <property type="entry name" value="CABNDNGRPT"/>
</dbReference>
<dbReference type="SUPFAM" id="SSF51120">
    <property type="entry name" value="beta-Roll"/>
    <property type="match status" value="1"/>
</dbReference>
<organism evidence="4 5">
    <name type="scientific">Rhizobium alvei</name>
    <dbReference type="NCBI Taxonomy" id="1132659"/>
    <lineage>
        <taxon>Bacteria</taxon>
        <taxon>Pseudomonadati</taxon>
        <taxon>Pseudomonadota</taxon>
        <taxon>Alphaproteobacteria</taxon>
        <taxon>Hyphomicrobiales</taxon>
        <taxon>Rhizobiaceae</taxon>
        <taxon>Rhizobium/Agrobacterium group</taxon>
        <taxon>Rhizobium</taxon>
    </lineage>
</organism>
<evidence type="ECO:0000313" key="4">
    <source>
        <dbReference type="EMBL" id="MDO6963675.1"/>
    </source>
</evidence>
<protein>
    <submittedName>
        <fullName evidence="4">Calcium-binding protein</fullName>
    </submittedName>
</protein>
<dbReference type="Gene3D" id="2.150.10.10">
    <property type="entry name" value="Serralysin-like metalloprotease, C-terminal"/>
    <property type="match status" value="2"/>
</dbReference>
<keyword evidence="2" id="KW-0964">Secreted</keyword>
<dbReference type="InterPro" id="IPR001343">
    <property type="entry name" value="Hemolysn_Ca-bd"/>
</dbReference>
<keyword evidence="5" id="KW-1185">Reference proteome</keyword>
<comment type="subcellular location">
    <subcellularLocation>
        <location evidence="1">Secreted</location>
    </subcellularLocation>
</comment>
<proteinExistence type="predicted"/>
<evidence type="ECO:0000313" key="5">
    <source>
        <dbReference type="Proteomes" id="UP001174932"/>
    </source>
</evidence>
<comment type="caution">
    <text evidence="4">The sequence shown here is derived from an EMBL/GenBank/DDBJ whole genome shotgun (WGS) entry which is preliminary data.</text>
</comment>
<evidence type="ECO:0000256" key="1">
    <source>
        <dbReference type="ARBA" id="ARBA00004613"/>
    </source>
</evidence>
<dbReference type="PROSITE" id="PS00330">
    <property type="entry name" value="HEMOLYSIN_CALCIUM"/>
    <property type="match status" value="1"/>
</dbReference>
<dbReference type="Pfam" id="PF00353">
    <property type="entry name" value="HemolysinCabind"/>
    <property type="match status" value="1"/>
</dbReference>